<sequence length="69" mass="7631">MAMSPGPPLDPWIRCHRSRTSRHWISQSNTVVQTAGSHQCSDFERTASSTDEASSKEQSKQGSSRGGRR</sequence>
<reference evidence="2" key="1">
    <citation type="submission" date="2014-09" db="EMBL/GenBank/DDBJ databases">
        <authorList>
            <person name="Magalhaes I.L.F."/>
            <person name="Oliveira U."/>
            <person name="Santos F.R."/>
            <person name="Vidigal T.H.D.A."/>
            <person name="Brescovit A.D."/>
            <person name="Santos A.J."/>
        </authorList>
    </citation>
    <scope>NUCLEOTIDE SEQUENCE</scope>
    <source>
        <tissue evidence="2">Shoot tissue taken approximately 20 cm above the soil surface</tissue>
    </source>
</reference>
<dbReference type="AlphaFoldDB" id="A0A0A8XQZ2"/>
<accession>A0A0A8XQZ2</accession>
<evidence type="ECO:0000313" key="2">
    <source>
        <dbReference type="EMBL" id="JAD16354.1"/>
    </source>
</evidence>
<feature type="region of interest" description="Disordered" evidence="1">
    <location>
        <begin position="26"/>
        <end position="69"/>
    </location>
</feature>
<organism evidence="2">
    <name type="scientific">Arundo donax</name>
    <name type="common">Giant reed</name>
    <name type="synonym">Donax arundinaceus</name>
    <dbReference type="NCBI Taxonomy" id="35708"/>
    <lineage>
        <taxon>Eukaryota</taxon>
        <taxon>Viridiplantae</taxon>
        <taxon>Streptophyta</taxon>
        <taxon>Embryophyta</taxon>
        <taxon>Tracheophyta</taxon>
        <taxon>Spermatophyta</taxon>
        <taxon>Magnoliopsida</taxon>
        <taxon>Liliopsida</taxon>
        <taxon>Poales</taxon>
        <taxon>Poaceae</taxon>
        <taxon>PACMAD clade</taxon>
        <taxon>Arundinoideae</taxon>
        <taxon>Arundineae</taxon>
        <taxon>Arundo</taxon>
    </lineage>
</organism>
<feature type="compositionally biased region" description="Polar residues" evidence="1">
    <location>
        <begin position="26"/>
        <end position="52"/>
    </location>
</feature>
<reference evidence="2" key="2">
    <citation type="journal article" date="2015" name="Data Brief">
        <title>Shoot transcriptome of the giant reed, Arundo donax.</title>
        <authorList>
            <person name="Barrero R.A."/>
            <person name="Guerrero F.D."/>
            <person name="Moolhuijzen P."/>
            <person name="Goolsby J.A."/>
            <person name="Tidwell J."/>
            <person name="Bellgard S.E."/>
            <person name="Bellgard M.I."/>
        </authorList>
    </citation>
    <scope>NUCLEOTIDE SEQUENCE</scope>
    <source>
        <tissue evidence="2">Shoot tissue taken approximately 20 cm above the soil surface</tissue>
    </source>
</reference>
<proteinExistence type="predicted"/>
<protein>
    <submittedName>
        <fullName evidence="2">Uncharacterized protein</fullName>
    </submittedName>
</protein>
<name>A0A0A8XQZ2_ARUDO</name>
<evidence type="ECO:0000256" key="1">
    <source>
        <dbReference type="SAM" id="MobiDB-lite"/>
    </source>
</evidence>
<dbReference type="EMBL" id="GBRH01281541">
    <property type="protein sequence ID" value="JAD16354.1"/>
    <property type="molecule type" value="Transcribed_RNA"/>
</dbReference>